<gene>
    <name evidence="4" type="ORF">SAMN04487752_1975</name>
</gene>
<dbReference type="InterPro" id="IPR000160">
    <property type="entry name" value="GGDEF_dom"/>
</dbReference>
<name>A0A1H1AAT6_9LACT</name>
<dbReference type="CDD" id="cd00130">
    <property type="entry name" value="PAS"/>
    <property type="match status" value="1"/>
</dbReference>
<feature type="coiled-coil region" evidence="1">
    <location>
        <begin position="111"/>
        <end position="142"/>
    </location>
</feature>
<accession>A0A1H1AAT6</accession>
<protein>
    <submittedName>
        <fullName evidence="4">PAS domain S-box-containing protein/diguanylate cyclase (GGDEF) domain-containing protein</fullName>
    </submittedName>
</protein>
<dbReference type="Proteomes" id="UP000199481">
    <property type="component" value="Unassembled WGS sequence"/>
</dbReference>
<dbReference type="PROSITE" id="PS50887">
    <property type="entry name" value="GGDEF"/>
    <property type="match status" value="1"/>
</dbReference>
<dbReference type="SUPFAM" id="SSF55785">
    <property type="entry name" value="PYP-like sensor domain (PAS domain)"/>
    <property type="match status" value="1"/>
</dbReference>
<dbReference type="PROSITE" id="PS50112">
    <property type="entry name" value="PAS"/>
    <property type="match status" value="1"/>
</dbReference>
<feature type="domain" description="GGDEF" evidence="3">
    <location>
        <begin position="180"/>
        <end position="308"/>
    </location>
</feature>
<proteinExistence type="predicted"/>
<evidence type="ECO:0000259" key="2">
    <source>
        <dbReference type="PROSITE" id="PS50112"/>
    </source>
</evidence>
<evidence type="ECO:0000313" key="4">
    <source>
        <dbReference type="EMBL" id="SDQ36386.1"/>
    </source>
</evidence>
<evidence type="ECO:0000313" key="5">
    <source>
        <dbReference type="Proteomes" id="UP000199481"/>
    </source>
</evidence>
<dbReference type="NCBIfam" id="TIGR00254">
    <property type="entry name" value="GGDEF"/>
    <property type="match status" value="1"/>
</dbReference>
<organism evidence="4 5">
    <name type="scientific">Carnobacterium viridans</name>
    <dbReference type="NCBI Taxonomy" id="174587"/>
    <lineage>
        <taxon>Bacteria</taxon>
        <taxon>Bacillati</taxon>
        <taxon>Bacillota</taxon>
        <taxon>Bacilli</taxon>
        <taxon>Lactobacillales</taxon>
        <taxon>Carnobacteriaceae</taxon>
        <taxon>Carnobacterium</taxon>
    </lineage>
</organism>
<dbReference type="SMART" id="SM00091">
    <property type="entry name" value="PAS"/>
    <property type="match status" value="1"/>
</dbReference>
<dbReference type="Gene3D" id="3.30.70.270">
    <property type="match status" value="1"/>
</dbReference>
<sequence length="309" mass="35929">MYDKIWQQAIIPLVTLNFGGDILAVNDTFVKLVGYSADELVGQHFEMVMDNGARFFFNSMLYPKLRMEKEIQEIYISIRTSTQEVRYVMFNAQITEPEHTIICFIVPVAQRMEYMKEIRSINKALEETLKEKTRLHEELIISNQTLKHYAEKDWLTKLYNRRVFLMKIEKIYEEYQQGGRVFSICILDVDNFKQVNDQYGHHVGDEVLIGLANEMRGFFDSSCTLARFGGEEFIILLPDQDKTAAYKKADLFRKRVKSQRWQGVSITISLGVNMVSYPSEISDIIVGADRSLYKAKRNGRDQVVLVDDL</sequence>
<dbReference type="InterPro" id="IPR029787">
    <property type="entry name" value="Nucleotide_cyclase"/>
</dbReference>
<reference evidence="5" key="1">
    <citation type="submission" date="2016-10" db="EMBL/GenBank/DDBJ databases">
        <authorList>
            <person name="Varghese N."/>
            <person name="Submissions S."/>
        </authorList>
    </citation>
    <scope>NUCLEOTIDE SEQUENCE [LARGE SCALE GENOMIC DNA]</scope>
    <source>
        <strain evidence="5">MPL-11</strain>
    </source>
</reference>
<dbReference type="Pfam" id="PF00989">
    <property type="entry name" value="PAS"/>
    <property type="match status" value="1"/>
</dbReference>
<dbReference type="OrthoDB" id="9759607at2"/>
<dbReference type="GO" id="GO:0052621">
    <property type="term" value="F:diguanylate cyclase activity"/>
    <property type="evidence" value="ECO:0007669"/>
    <property type="project" value="TreeGrafter"/>
</dbReference>
<evidence type="ECO:0000259" key="3">
    <source>
        <dbReference type="PROSITE" id="PS50887"/>
    </source>
</evidence>
<dbReference type="PANTHER" id="PTHR45138:SF9">
    <property type="entry name" value="DIGUANYLATE CYCLASE DGCM-RELATED"/>
    <property type="match status" value="1"/>
</dbReference>
<dbReference type="AlphaFoldDB" id="A0A1H1AAT6"/>
<dbReference type="InterPro" id="IPR000014">
    <property type="entry name" value="PAS"/>
</dbReference>
<keyword evidence="1" id="KW-0175">Coiled coil</keyword>
<dbReference type="RefSeq" id="WP_089977612.1">
    <property type="nucleotide sequence ID" value="NZ_CP084916.1"/>
</dbReference>
<evidence type="ECO:0000256" key="1">
    <source>
        <dbReference type="SAM" id="Coils"/>
    </source>
</evidence>
<dbReference type="InterPro" id="IPR035965">
    <property type="entry name" value="PAS-like_dom_sf"/>
</dbReference>
<dbReference type="InterPro" id="IPR043128">
    <property type="entry name" value="Rev_trsase/Diguanyl_cyclase"/>
</dbReference>
<dbReference type="InterPro" id="IPR013767">
    <property type="entry name" value="PAS_fold"/>
</dbReference>
<dbReference type="PANTHER" id="PTHR45138">
    <property type="entry name" value="REGULATORY COMPONENTS OF SENSORY TRANSDUCTION SYSTEM"/>
    <property type="match status" value="1"/>
</dbReference>
<dbReference type="NCBIfam" id="TIGR00229">
    <property type="entry name" value="sensory_box"/>
    <property type="match status" value="1"/>
</dbReference>
<feature type="domain" description="PAS" evidence="2">
    <location>
        <begin position="1"/>
        <end position="48"/>
    </location>
</feature>
<keyword evidence="5" id="KW-1185">Reference proteome</keyword>
<dbReference type="Pfam" id="PF00990">
    <property type="entry name" value="GGDEF"/>
    <property type="match status" value="1"/>
</dbReference>
<dbReference type="CDD" id="cd01949">
    <property type="entry name" value="GGDEF"/>
    <property type="match status" value="1"/>
</dbReference>
<dbReference type="SMART" id="SM00267">
    <property type="entry name" value="GGDEF"/>
    <property type="match status" value="1"/>
</dbReference>
<dbReference type="FunFam" id="3.30.70.270:FF:000001">
    <property type="entry name" value="Diguanylate cyclase domain protein"/>
    <property type="match status" value="1"/>
</dbReference>
<dbReference type="Gene3D" id="3.30.450.20">
    <property type="entry name" value="PAS domain"/>
    <property type="match status" value="1"/>
</dbReference>
<dbReference type="InterPro" id="IPR050469">
    <property type="entry name" value="Diguanylate_Cyclase"/>
</dbReference>
<dbReference type="GO" id="GO:0006355">
    <property type="term" value="P:regulation of DNA-templated transcription"/>
    <property type="evidence" value="ECO:0007669"/>
    <property type="project" value="InterPro"/>
</dbReference>
<dbReference type="EMBL" id="FNJW01000008">
    <property type="protein sequence ID" value="SDQ36386.1"/>
    <property type="molecule type" value="Genomic_DNA"/>
</dbReference>
<dbReference type="SUPFAM" id="SSF55073">
    <property type="entry name" value="Nucleotide cyclase"/>
    <property type="match status" value="1"/>
</dbReference>